<evidence type="ECO:0000313" key="2">
    <source>
        <dbReference type="Proteomes" id="UP000252107"/>
    </source>
</evidence>
<protein>
    <submittedName>
        <fullName evidence="1">Uncharacterized protein</fullName>
    </submittedName>
</protein>
<proteinExistence type="predicted"/>
<dbReference type="EMBL" id="LXQD01000306">
    <property type="protein sequence ID" value="RCJ27000.1"/>
    <property type="molecule type" value="Genomic_DNA"/>
</dbReference>
<comment type="caution">
    <text evidence="1">The sequence shown here is derived from an EMBL/GenBank/DDBJ whole genome shotgun (WGS) entry which is preliminary data.</text>
</comment>
<organism evidence="1 2">
    <name type="scientific">Nostoc minutum NIES-26</name>
    <dbReference type="NCBI Taxonomy" id="1844469"/>
    <lineage>
        <taxon>Bacteria</taxon>
        <taxon>Bacillati</taxon>
        <taxon>Cyanobacteriota</taxon>
        <taxon>Cyanophyceae</taxon>
        <taxon>Nostocales</taxon>
        <taxon>Nostocaceae</taxon>
        <taxon>Nostoc</taxon>
    </lineage>
</organism>
<dbReference type="GO" id="GO:0046872">
    <property type="term" value="F:metal ion binding"/>
    <property type="evidence" value="ECO:0007669"/>
    <property type="project" value="InterPro"/>
</dbReference>
<gene>
    <name evidence="1" type="ORF">A6770_02185</name>
</gene>
<sequence>MKLENELGIIAQNYTELQSIHILQESRERYPLLKASPESTARAIFQAAEITILNLVDLTKRASIDIKFGMMNSAMVKISWALGFHKLLSCISTFPHKLPNVFEEDSVQSTLCIYKSPAFSEYINTLKEFDRNVLHQIEIGNLQIESCLANQTLDSPELRLLHLTRICNHEATLWERNLGAVSIPTQIPSYEVFIAADDIRRAVYDIVLKGDTFFTQFRGLHQVPEILSEEVNDHIEAAIRSIRSNSLPQAVELLSLANLLCEGIFAALLPMVDNLVTSDYHQIRENLGLTSGSHSVSLRYHMFKELYEQLWKALSIQITDFPSQEDRESALKEAIHQLNRTRFQDSRSWVVYLLLNECLKLRTFIFQWRDTHIHLPRNELGGNSVRSLTGSPDAIVKAQQMKDSAWHKDPMKTLAEVRGISKQLEDTPLSIYFKSASSLDSQILIATGKITQSRFKQVQERTGIFAERCPFSPPPPRKV</sequence>
<accession>A0A367QTE0</accession>
<dbReference type="GO" id="GO:0019441">
    <property type="term" value="P:L-tryptophan catabolic process to kynurenine"/>
    <property type="evidence" value="ECO:0007669"/>
    <property type="project" value="InterPro"/>
</dbReference>
<dbReference type="GO" id="GO:0020037">
    <property type="term" value="F:heme binding"/>
    <property type="evidence" value="ECO:0007669"/>
    <property type="project" value="InterPro"/>
</dbReference>
<evidence type="ECO:0000313" key="1">
    <source>
        <dbReference type="EMBL" id="RCJ27000.1"/>
    </source>
</evidence>
<name>A0A367QTE0_9NOSO</name>
<dbReference type="SUPFAM" id="SSF140959">
    <property type="entry name" value="Indolic compounds 2,3-dioxygenase-like"/>
    <property type="match status" value="1"/>
</dbReference>
<keyword evidence="2" id="KW-1185">Reference proteome</keyword>
<dbReference type="Proteomes" id="UP000252107">
    <property type="component" value="Unassembled WGS sequence"/>
</dbReference>
<dbReference type="AlphaFoldDB" id="A0A367QTE0"/>
<reference evidence="1" key="1">
    <citation type="submission" date="2016-04" db="EMBL/GenBank/DDBJ databases">
        <authorList>
            <person name="Tabuchi Yagui T.R."/>
        </authorList>
    </citation>
    <scope>NUCLEOTIDE SEQUENCE [LARGE SCALE GENOMIC DNA]</scope>
    <source>
        <strain evidence="1">NIES-26</strain>
    </source>
</reference>
<dbReference type="InterPro" id="IPR037217">
    <property type="entry name" value="Trp/Indoleamine_2_3_dOase-like"/>
</dbReference>
<dbReference type="Gene3D" id="1.20.58.480">
    <property type="match status" value="1"/>
</dbReference>